<organism evidence="2 3">
    <name type="scientific">Raphanus sativus</name>
    <name type="common">Radish</name>
    <name type="synonym">Raphanus raphanistrum var. sativus</name>
    <dbReference type="NCBI Taxonomy" id="3726"/>
    <lineage>
        <taxon>Eukaryota</taxon>
        <taxon>Viridiplantae</taxon>
        <taxon>Streptophyta</taxon>
        <taxon>Embryophyta</taxon>
        <taxon>Tracheophyta</taxon>
        <taxon>Spermatophyta</taxon>
        <taxon>Magnoliopsida</taxon>
        <taxon>eudicotyledons</taxon>
        <taxon>Gunneridae</taxon>
        <taxon>Pentapetalae</taxon>
        <taxon>rosids</taxon>
        <taxon>malvids</taxon>
        <taxon>Brassicales</taxon>
        <taxon>Brassicaceae</taxon>
        <taxon>Brassiceae</taxon>
        <taxon>Raphanus</taxon>
    </lineage>
</organism>
<dbReference type="Proteomes" id="UP000504610">
    <property type="component" value="Chromosome 1"/>
</dbReference>
<dbReference type="GeneID" id="130507882"/>
<sequence>MGTVTRASARLRNVQPEVNIEREHEGLKKPKKTADAACTDSAAEKPEHQDSDVEMTPLEAAAKSNSSAPPPCSAEDPPRKEDDEACGEEEEEEEEEEASGDCSQDSVKSDEDVSRSEIESVKGMLMERTENYSIPQMERLYTRVMKGVLESLDKGPGDGDDDQSPKHSILRFLSEFAQLQANF</sequence>
<reference evidence="3" key="2">
    <citation type="submission" date="2025-08" db="UniProtKB">
        <authorList>
            <consortium name="RefSeq"/>
        </authorList>
    </citation>
    <scope>IDENTIFICATION</scope>
    <source>
        <tissue evidence="3">Leaf</tissue>
    </source>
</reference>
<name>A0A9W3D3Y6_RAPSA</name>
<gene>
    <name evidence="3" type="primary">LOC130507882</name>
</gene>
<feature type="region of interest" description="Disordered" evidence="1">
    <location>
        <begin position="1"/>
        <end position="128"/>
    </location>
</feature>
<feature type="compositionally biased region" description="Acidic residues" evidence="1">
    <location>
        <begin position="83"/>
        <end position="99"/>
    </location>
</feature>
<dbReference type="OrthoDB" id="5421at2759"/>
<protein>
    <submittedName>
        <fullName evidence="3">ATPase family AAA domain-containing protein At1g05910-like</fullName>
    </submittedName>
</protein>
<reference evidence="2" key="1">
    <citation type="journal article" date="2019" name="Database">
        <title>The radish genome database (RadishGD): an integrated information resource for radish genomics.</title>
        <authorList>
            <person name="Yu H.J."/>
            <person name="Baek S."/>
            <person name="Lee Y.J."/>
            <person name="Cho A."/>
            <person name="Mun J.H."/>
        </authorList>
    </citation>
    <scope>NUCLEOTIDE SEQUENCE [LARGE SCALE GENOMIC DNA]</scope>
    <source>
        <strain evidence="2">cv. WK10039</strain>
    </source>
</reference>
<feature type="compositionally biased region" description="Basic and acidic residues" evidence="1">
    <location>
        <begin position="19"/>
        <end position="34"/>
    </location>
</feature>
<feature type="compositionally biased region" description="Basic and acidic residues" evidence="1">
    <location>
        <begin position="107"/>
        <end position="128"/>
    </location>
</feature>
<evidence type="ECO:0000313" key="3">
    <source>
        <dbReference type="RefSeq" id="XP_056858571.1"/>
    </source>
</evidence>
<dbReference type="RefSeq" id="XP_056858571.1">
    <property type="nucleotide sequence ID" value="XM_057002591.1"/>
</dbReference>
<proteinExistence type="predicted"/>
<dbReference type="AlphaFoldDB" id="A0A9W3D3Y6"/>
<feature type="compositionally biased region" description="Basic and acidic residues" evidence="1">
    <location>
        <begin position="42"/>
        <end position="51"/>
    </location>
</feature>
<evidence type="ECO:0000313" key="2">
    <source>
        <dbReference type="Proteomes" id="UP000504610"/>
    </source>
</evidence>
<evidence type="ECO:0000256" key="1">
    <source>
        <dbReference type="SAM" id="MobiDB-lite"/>
    </source>
</evidence>
<accession>A0A9W3D3Y6</accession>
<keyword evidence="2" id="KW-1185">Reference proteome</keyword>
<dbReference type="KEGG" id="rsz:130507882"/>